<evidence type="ECO:0000313" key="1">
    <source>
        <dbReference type="EMBL" id="KAB5526521.1"/>
    </source>
</evidence>
<accession>A0A5N5K564</accession>
<reference evidence="2" key="1">
    <citation type="journal article" date="2019" name="Gigascience">
        <title>De novo genome assembly of the endangered Acer yangbiense, a plant species with extremely small populations endemic to Yunnan Province, China.</title>
        <authorList>
            <person name="Yang J."/>
            <person name="Wariss H.M."/>
            <person name="Tao L."/>
            <person name="Zhang R."/>
            <person name="Yun Q."/>
            <person name="Hollingsworth P."/>
            <person name="Dao Z."/>
            <person name="Luo G."/>
            <person name="Guo H."/>
            <person name="Ma Y."/>
            <person name="Sun W."/>
        </authorList>
    </citation>
    <scope>NUCLEOTIDE SEQUENCE [LARGE SCALE GENOMIC DNA]</scope>
    <source>
        <strain evidence="2">cv. br00</strain>
    </source>
</reference>
<evidence type="ECO:0000313" key="2">
    <source>
        <dbReference type="Proteomes" id="UP000326939"/>
    </source>
</evidence>
<gene>
    <name evidence="1" type="ORF">DKX38_020368</name>
</gene>
<dbReference type="Proteomes" id="UP000326939">
    <property type="component" value="Chromosome 14"/>
</dbReference>
<dbReference type="EMBL" id="VDCV01000014">
    <property type="protein sequence ID" value="KAB5526521.1"/>
    <property type="molecule type" value="Genomic_DNA"/>
</dbReference>
<organism evidence="1 2">
    <name type="scientific">Salix brachista</name>
    <dbReference type="NCBI Taxonomy" id="2182728"/>
    <lineage>
        <taxon>Eukaryota</taxon>
        <taxon>Viridiplantae</taxon>
        <taxon>Streptophyta</taxon>
        <taxon>Embryophyta</taxon>
        <taxon>Tracheophyta</taxon>
        <taxon>Spermatophyta</taxon>
        <taxon>Magnoliopsida</taxon>
        <taxon>eudicotyledons</taxon>
        <taxon>Gunneridae</taxon>
        <taxon>Pentapetalae</taxon>
        <taxon>rosids</taxon>
        <taxon>fabids</taxon>
        <taxon>Malpighiales</taxon>
        <taxon>Salicaceae</taxon>
        <taxon>Saliceae</taxon>
        <taxon>Salix</taxon>
    </lineage>
</organism>
<protein>
    <submittedName>
        <fullName evidence="1">Uncharacterized protein</fullName>
    </submittedName>
</protein>
<dbReference type="PANTHER" id="PTHR34776">
    <property type="entry name" value="F17F16.3 PROTEIN"/>
    <property type="match status" value="1"/>
</dbReference>
<sequence length="99" mass="11479">MRTHLVYKLELPSKDKENRPQESLNIERLQNKMKARIPTHLQGQFGQEKFVPADPPDMLNYEGCELLLISASDGIGEGWEWSSRQNVKAMMIQLLVLIW</sequence>
<comment type="caution">
    <text evidence="1">The sequence shown here is derived from an EMBL/GenBank/DDBJ whole genome shotgun (WGS) entry which is preliminary data.</text>
</comment>
<proteinExistence type="predicted"/>
<dbReference type="PANTHER" id="PTHR34776:SF1">
    <property type="entry name" value="F17F16.3 PROTEIN"/>
    <property type="match status" value="1"/>
</dbReference>
<name>A0A5N5K564_9ROSI</name>
<keyword evidence="2" id="KW-1185">Reference proteome</keyword>
<dbReference type="AlphaFoldDB" id="A0A5N5K564"/>